<proteinExistence type="predicted"/>
<dbReference type="PANTHER" id="PTHR21310">
    <property type="entry name" value="AMINOGLYCOSIDE PHOSPHOTRANSFERASE-RELATED-RELATED"/>
    <property type="match status" value="1"/>
</dbReference>
<dbReference type="GO" id="GO:0016740">
    <property type="term" value="F:transferase activity"/>
    <property type="evidence" value="ECO:0007669"/>
    <property type="project" value="UniProtKB-KW"/>
</dbReference>
<dbReference type="Pfam" id="PF01636">
    <property type="entry name" value="APH"/>
    <property type="match status" value="1"/>
</dbReference>
<dbReference type="OrthoDB" id="2906425at2759"/>
<dbReference type="GeneID" id="43668808"/>
<dbReference type="AlphaFoldDB" id="A0A5N7DRG3"/>
<feature type="domain" description="Aminoglycoside phosphotransferase" evidence="1">
    <location>
        <begin position="70"/>
        <end position="241"/>
    </location>
</feature>
<accession>A0A5N7DRG3</accession>
<reference evidence="2 3" key="1">
    <citation type="submission" date="2019-04" db="EMBL/GenBank/DDBJ databases">
        <authorList>
            <consortium name="DOE Joint Genome Institute"/>
            <person name="Mondo S."/>
            <person name="Kjaerbolling I."/>
            <person name="Vesth T."/>
            <person name="Frisvad J.C."/>
            <person name="Nybo J.L."/>
            <person name="Theobald S."/>
            <person name="Kildgaard S."/>
            <person name="Isbrandt T."/>
            <person name="Kuo A."/>
            <person name="Sato A."/>
            <person name="Lyhne E.K."/>
            <person name="Kogle M.E."/>
            <person name="Wiebenga A."/>
            <person name="Kun R.S."/>
            <person name="Lubbers R.J."/>
            <person name="Makela M.R."/>
            <person name="Barry K."/>
            <person name="Chovatia M."/>
            <person name="Clum A."/>
            <person name="Daum C."/>
            <person name="Haridas S."/>
            <person name="He G."/>
            <person name="LaButti K."/>
            <person name="Lipzen A."/>
            <person name="Riley R."/>
            <person name="Salamov A."/>
            <person name="Simmons B.A."/>
            <person name="Magnuson J.K."/>
            <person name="Henrissat B."/>
            <person name="Mortensen U.H."/>
            <person name="Larsen T.O."/>
            <person name="Devries R.P."/>
            <person name="Grigoriev I.V."/>
            <person name="Machida M."/>
            <person name="Baker S.E."/>
            <person name="Andersen M.R."/>
            <person name="Cantor M.N."/>
            <person name="Hua S.X."/>
        </authorList>
    </citation>
    <scope>NUCLEOTIDE SEQUENCE [LARGE SCALE GENOMIC DNA]</scope>
    <source>
        <strain evidence="2 3">CBS 119388</strain>
    </source>
</reference>
<dbReference type="PANTHER" id="PTHR21310:SF54">
    <property type="entry name" value="AMINOGLYCOSIDE PHOSPHOTRANSFERASE DOMAIN-CONTAINING PROTEIN"/>
    <property type="match status" value="1"/>
</dbReference>
<evidence type="ECO:0000259" key="1">
    <source>
        <dbReference type="Pfam" id="PF01636"/>
    </source>
</evidence>
<gene>
    <name evidence="2" type="ORF">BDV37DRAFT_268081</name>
</gene>
<evidence type="ECO:0000313" key="3">
    <source>
        <dbReference type="Proteomes" id="UP000325579"/>
    </source>
</evidence>
<keyword evidence="2" id="KW-0808">Transferase</keyword>
<organism evidence="2 3">
    <name type="scientific">Aspergillus pseudonomiae</name>
    <dbReference type="NCBI Taxonomy" id="1506151"/>
    <lineage>
        <taxon>Eukaryota</taxon>
        <taxon>Fungi</taxon>
        <taxon>Dikarya</taxon>
        <taxon>Ascomycota</taxon>
        <taxon>Pezizomycotina</taxon>
        <taxon>Eurotiomycetes</taxon>
        <taxon>Eurotiomycetidae</taxon>
        <taxon>Eurotiales</taxon>
        <taxon>Aspergillaceae</taxon>
        <taxon>Aspergillus</taxon>
        <taxon>Aspergillus subgen. Circumdati</taxon>
    </lineage>
</organism>
<dbReference type="Proteomes" id="UP000325579">
    <property type="component" value="Unassembled WGS sequence"/>
</dbReference>
<evidence type="ECO:0000313" key="2">
    <source>
        <dbReference type="EMBL" id="KAE8408875.1"/>
    </source>
</evidence>
<dbReference type="InterPro" id="IPR011009">
    <property type="entry name" value="Kinase-like_dom_sf"/>
</dbReference>
<keyword evidence="3" id="KW-1185">Reference proteome</keyword>
<dbReference type="InterPro" id="IPR051678">
    <property type="entry name" value="AGP_Transferase"/>
</dbReference>
<name>A0A5N7DRG3_9EURO</name>
<dbReference type="InterPro" id="IPR002575">
    <property type="entry name" value="Aminoglycoside_PTrfase"/>
</dbReference>
<dbReference type="RefSeq" id="XP_031946194.1">
    <property type="nucleotide sequence ID" value="XM_032084117.1"/>
</dbReference>
<protein>
    <submittedName>
        <fullName evidence="2">Phosphotransferase enzyme family protein</fullName>
    </submittedName>
</protein>
<dbReference type="SUPFAM" id="SSF56112">
    <property type="entry name" value="Protein kinase-like (PK-like)"/>
    <property type="match status" value="1"/>
</dbReference>
<sequence length="269" mass="31206">MERINELQSFNLSEGNEREMDFLESSFFRSPNRHLPTPAEVKALSGDASTSSQPRPVTFSDLSRTFQESVPVPEVVGWRIDQENNVFIYMELISGQTLLDCWDELSILDKNTLCDQLYQIIGDLRQLEQESSNKYIGSLRQKRLLEYVFQEGREAGAFSSIGEFNDWLSFLPQSRFPMLNRYKDPYREFLPDTGEIKFTHADLHRGNIIVSTTGPARILAIVDGAQAGWYPDYWEYCKACYTCLYEDEWGLEVLWAEKEILVFNIHHDD</sequence>
<dbReference type="EMBL" id="ML736741">
    <property type="protein sequence ID" value="KAE8408875.1"/>
    <property type="molecule type" value="Genomic_DNA"/>
</dbReference>